<keyword evidence="4" id="KW-0808">Transferase</keyword>
<accession>H1PXJ5</accession>
<dbReference type="HOGENOM" id="CLU_000445_114_21_0"/>
<evidence type="ECO:0000256" key="7">
    <source>
        <dbReference type="SAM" id="Phobius"/>
    </source>
</evidence>
<dbReference type="Gene3D" id="1.10.287.130">
    <property type="match status" value="1"/>
</dbReference>
<dbReference type="AlphaFoldDB" id="H1PXJ5"/>
<evidence type="ECO:0000259" key="10">
    <source>
        <dbReference type="PROSITE" id="PS50112"/>
    </source>
</evidence>
<keyword evidence="12" id="KW-1185">Reference proteome</keyword>
<dbReference type="InterPro" id="IPR005467">
    <property type="entry name" value="His_kinase_dom"/>
</dbReference>
<dbReference type="InterPro" id="IPR003661">
    <property type="entry name" value="HisK_dim/P_dom"/>
</dbReference>
<dbReference type="PANTHER" id="PTHR43047">
    <property type="entry name" value="TWO-COMPONENT HISTIDINE PROTEIN KINASE"/>
    <property type="match status" value="1"/>
</dbReference>
<dbReference type="EC" id="2.7.13.3" evidence="2"/>
<proteinExistence type="predicted"/>
<evidence type="ECO:0000256" key="6">
    <source>
        <dbReference type="PROSITE-ProRule" id="PRU00169"/>
    </source>
</evidence>
<dbReference type="PROSITE" id="PS50112">
    <property type="entry name" value="PAS"/>
    <property type="match status" value="1"/>
</dbReference>
<dbReference type="InterPro" id="IPR036097">
    <property type="entry name" value="HisK_dim/P_sf"/>
</dbReference>
<dbReference type="Gene3D" id="3.40.50.2300">
    <property type="match status" value="1"/>
</dbReference>
<dbReference type="SUPFAM" id="SSF55874">
    <property type="entry name" value="ATPase domain of HSP90 chaperone/DNA topoisomerase II/histidine kinase"/>
    <property type="match status" value="1"/>
</dbReference>
<dbReference type="InterPro" id="IPR004358">
    <property type="entry name" value="Sig_transdc_His_kin-like_C"/>
</dbReference>
<gene>
    <name evidence="11" type="ORF">HMPREF0402_03138</name>
</gene>
<keyword evidence="3 6" id="KW-0597">Phosphoprotein</keyword>
<dbReference type="Pfam" id="PF00512">
    <property type="entry name" value="HisKA"/>
    <property type="match status" value="1"/>
</dbReference>
<name>H1PXJ5_9FUSO</name>
<dbReference type="InterPro" id="IPR001789">
    <property type="entry name" value="Sig_transdc_resp-reg_receiver"/>
</dbReference>
<dbReference type="CDD" id="cd00082">
    <property type="entry name" value="HisKA"/>
    <property type="match status" value="1"/>
</dbReference>
<dbReference type="BioCyc" id="FSP457404-HMP:GTSQ-3182-MONOMER"/>
<dbReference type="GO" id="GO:0000155">
    <property type="term" value="F:phosphorelay sensor kinase activity"/>
    <property type="evidence" value="ECO:0007669"/>
    <property type="project" value="InterPro"/>
</dbReference>
<keyword evidence="7" id="KW-0812">Transmembrane</keyword>
<feature type="transmembrane region" description="Helical" evidence="7">
    <location>
        <begin position="438"/>
        <end position="461"/>
    </location>
</feature>
<protein>
    <recommendedName>
        <fullName evidence="2">histidine kinase</fullName>
        <ecNumber evidence="2">2.7.13.3</ecNumber>
    </recommendedName>
</protein>
<evidence type="ECO:0000256" key="2">
    <source>
        <dbReference type="ARBA" id="ARBA00012438"/>
    </source>
</evidence>
<comment type="caution">
    <text evidence="11">The sequence shown here is derived from an EMBL/GenBank/DDBJ whole genome shotgun (WGS) entry which is preliminary data.</text>
</comment>
<dbReference type="InterPro" id="IPR036890">
    <property type="entry name" value="HATPase_C_sf"/>
</dbReference>
<dbReference type="PANTHER" id="PTHR43047:SF72">
    <property type="entry name" value="OSMOSENSING HISTIDINE PROTEIN KINASE SLN1"/>
    <property type="match status" value="1"/>
</dbReference>
<dbReference type="GO" id="GO:0009927">
    <property type="term" value="F:histidine phosphotransfer kinase activity"/>
    <property type="evidence" value="ECO:0007669"/>
    <property type="project" value="TreeGrafter"/>
</dbReference>
<feature type="domain" description="Histidine kinase" evidence="8">
    <location>
        <begin position="617"/>
        <end position="837"/>
    </location>
</feature>
<keyword evidence="7" id="KW-0472">Membrane</keyword>
<dbReference type="InterPro" id="IPR003594">
    <property type="entry name" value="HATPase_dom"/>
</dbReference>
<evidence type="ECO:0000256" key="5">
    <source>
        <dbReference type="ARBA" id="ARBA00022777"/>
    </source>
</evidence>
<keyword evidence="5" id="KW-0418">Kinase</keyword>
<dbReference type="SUPFAM" id="SSF47384">
    <property type="entry name" value="Homodimeric domain of signal transducing histidine kinase"/>
    <property type="match status" value="1"/>
</dbReference>
<comment type="catalytic activity">
    <reaction evidence="1">
        <text>ATP + protein L-histidine = ADP + protein N-phospho-L-histidine.</text>
        <dbReference type="EC" id="2.7.13.3"/>
    </reaction>
</comment>
<dbReference type="PROSITE" id="PS50110">
    <property type="entry name" value="RESPONSE_REGULATORY"/>
    <property type="match status" value="1"/>
</dbReference>
<dbReference type="EMBL" id="AGWJ02000027">
    <property type="protein sequence ID" value="EHO78033.1"/>
    <property type="molecule type" value="Genomic_DNA"/>
</dbReference>
<dbReference type="InterPro" id="IPR000014">
    <property type="entry name" value="PAS"/>
</dbReference>
<dbReference type="Gene3D" id="3.30.565.10">
    <property type="entry name" value="Histidine kinase-like ATPase, C-terminal domain"/>
    <property type="match status" value="1"/>
</dbReference>
<dbReference type="Pfam" id="PF02518">
    <property type="entry name" value="HATPase_c"/>
    <property type="match status" value="1"/>
</dbReference>
<dbReference type="CDD" id="cd17546">
    <property type="entry name" value="REC_hyHK_CKI1_RcsC-like"/>
    <property type="match status" value="1"/>
</dbReference>
<feature type="domain" description="Response regulatory" evidence="9">
    <location>
        <begin position="861"/>
        <end position="982"/>
    </location>
</feature>
<dbReference type="Pfam" id="PF00072">
    <property type="entry name" value="Response_reg"/>
    <property type="match status" value="1"/>
</dbReference>
<dbReference type="SMART" id="SM00388">
    <property type="entry name" value="HisKA"/>
    <property type="match status" value="1"/>
</dbReference>
<sequence>MTTISLSSLYLLKQFCISNYVECNADKALSYLSKNIHWFGISATEDIHNFQEAEKFIKQEILQLSEPYKIEFLEEDEKIISTDFGTSTIKIHLTGNGLHLLCRITAVTKKEGNQLKIYELHTSVPGEPLYMYREAKTLNFKSVASEKPNNKKSFKNNKSSEKIPLDHRNIVTVILVVIALIGAIIIFASYLMKLQWNTATSTIKTASIAGTQCVSNAISADQFVLSNIAQIIGENDSQEVSNLLNNMQKNTDFREIIAIFNNGSYFSSIKNTPKVIIKTMKEIEFSSNDSISNTYYGDTGKKQVAYRSYIISKEKKIGILYGIVDLSKYYVPSIMEFYNGKGFSYVIDAQNGDFLIYTTRTMSQGAYRDFYSTLGESENNKIISELKDIFLSGKSGSTILSMLGTKTYMYFVPIEKNSNRYLITMIPYEIMREESAGLVYIVISFITVVLLAATSILIFNIRISRTKAKERGYRNMLFHLLSENIDSVFFIYDTENKILDYVSENTKRILGIEKNEFTKTSFIHNNLVPNLHEQKQIAEAMKKKYNFHIQYPYCNPMNGKCQLLQLSGYVPNDELWQNKWIFCIDDRTDDILKERKLKQAVMEADKANSAKTEFLANMSHDIRTPMNGIIGITQLALIEKPDIDKMYEYMKKISASSSFLLSLINDILDMSKIESGKIELNLQPYSMKELRSYLESVIYPLCLDKNLNFSIVLDETKCVFLDKQRFNQILLNLLSNAIKFTNKNGKVKVSLFTQRKEKKKAHLILYVEDNGIGMSQEFQKKMFMPFTQESRKIIGMNGTGLGLAIVKKLVDIMGGKIKVESNLGTGSRFIIEMEVDIAETPKFETEAEDNNSQFNNLNGFRILLCEDNFINQEIMTNILKIMGMEVDIAVNGKQAVEKYLDHEEGYYGAILMDCRMPVMDGYEATKRIRMAHKPDAKILPIIALTADAFEEDKKHCIDVGMNDFLAKPVIIEELKKILIKNIYKTGGK</sequence>
<feature type="domain" description="PAS" evidence="10">
    <location>
        <begin position="473"/>
        <end position="530"/>
    </location>
</feature>
<dbReference type="SMART" id="SM00448">
    <property type="entry name" value="REC"/>
    <property type="match status" value="1"/>
</dbReference>
<keyword evidence="7" id="KW-1133">Transmembrane helix</keyword>
<dbReference type="SMART" id="SM00387">
    <property type="entry name" value="HATPase_c"/>
    <property type="match status" value="1"/>
</dbReference>
<dbReference type="GO" id="GO:0005886">
    <property type="term" value="C:plasma membrane"/>
    <property type="evidence" value="ECO:0007669"/>
    <property type="project" value="TreeGrafter"/>
</dbReference>
<dbReference type="PRINTS" id="PR00344">
    <property type="entry name" value="BCTRLSENSOR"/>
</dbReference>
<dbReference type="PROSITE" id="PS50109">
    <property type="entry name" value="HIS_KIN"/>
    <property type="match status" value="1"/>
</dbReference>
<dbReference type="PATRIC" id="fig|457404.5.peg.2972"/>
<dbReference type="RefSeq" id="WP_008699018.1">
    <property type="nucleotide sequence ID" value="NZ_KE161010.1"/>
</dbReference>
<reference evidence="11 12" key="1">
    <citation type="submission" date="2012-07" db="EMBL/GenBank/DDBJ databases">
        <title>The Genome Sequence of Fusobacterium ulcerans 12_1B.</title>
        <authorList>
            <consortium name="The Broad Institute Genome Sequencing Platform"/>
            <person name="Earl A."/>
            <person name="Ward D."/>
            <person name="Feldgarden M."/>
            <person name="Gevers D."/>
            <person name="Strauss J."/>
            <person name="Ambrose C.E."/>
            <person name="Allen-Vercoe E."/>
            <person name="Walker B."/>
            <person name="Young S.K."/>
            <person name="Zeng Q."/>
            <person name="Gargeya S."/>
            <person name="Fitzgerald M."/>
            <person name="Haas B."/>
            <person name="Abouelleil A."/>
            <person name="Alvarado L."/>
            <person name="Arachchi H.M."/>
            <person name="Berlin A.M."/>
            <person name="Chapman S.B."/>
            <person name="Goldberg J."/>
            <person name="Griggs A."/>
            <person name="Gujja S."/>
            <person name="Hansen M."/>
            <person name="Howarth C."/>
            <person name="Imamovic A."/>
            <person name="Larimer J."/>
            <person name="McCowen C."/>
            <person name="Montmayeur A."/>
            <person name="Murphy C."/>
            <person name="Neiman D."/>
            <person name="Pearson M."/>
            <person name="Priest M."/>
            <person name="Roberts A."/>
            <person name="Saif S."/>
            <person name="Shea T."/>
            <person name="Sisk P."/>
            <person name="Sykes S."/>
            <person name="Wortman J."/>
            <person name="Nusbaum C."/>
            <person name="Birren B."/>
        </authorList>
    </citation>
    <scope>NUCLEOTIDE SEQUENCE [LARGE SCALE GENOMIC DNA]</scope>
    <source>
        <strain evidence="11 12">12_1B</strain>
    </source>
</reference>
<feature type="modified residue" description="4-aspartylphosphate" evidence="6">
    <location>
        <position position="913"/>
    </location>
</feature>
<evidence type="ECO:0000259" key="9">
    <source>
        <dbReference type="PROSITE" id="PS50110"/>
    </source>
</evidence>
<evidence type="ECO:0000256" key="4">
    <source>
        <dbReference type="ARBA" id="ARBA00022679"/>
    </source>
</evidence>
<dbReference type="InterPro" id="IPR011006">
    <property type="entry name" value="CheY-like_superfamily"/>
</dbReference>
<evidence type="ECO:0000256" key="3">
    <source>
        <dbReference type="ARBA" id="ARBA00022553"/>
    </source>
</evidence>
<evidence type="ECO:0000313" key="11">
    <source>
        <dbReference type="EMBL" id="EHO78033.1"/>
    </source>
</evidence>
<dbReference type="SUPFAM" id="SSF52172">
    <property type="entry name" value="CheY-like"/>
    <property type="match status" value="1"/>
</dbReference>
<evidence type="ECO:0000259" key="8">
    <source>
        <dbReference type="PROSITE" id="PS50109"/>
    </source>
</evidence>
<dbReference type="Proteomes" id="UP000003233">
    <property type="component" value="Unassembled WGS sequence"/>
</dbReference>
<evidence type="ECO:0000313" key="12">
    <source>
        <dbReference type="Proteomes" id="UP000003233"/>
    </source>
</evidence>
<organism evidence="11 12">
    <name type="scientific">Fusobacterium ulcerans 12-1B</name>
    <dbReference type="NCBI Taxonomy" id="457404"/>
    <lineage>
        <taxon>Bacteria</taxon>
        <taxon>Fusobacteriati</taxon>
        <taxon>Fusobacteriota</taxon>
        <taxon>Fusobacteriia</taxon>
        <taxon>Fusobacteriales</taxon>
        <taxon>Fusobacteriaceae</taxon>
        <taxon>Fusobacterium</taxon>
    </lineage>
</organism>
<evidence type="ECO:0000256" key="1">
    <source>
        <dbReference type="ARBA" id="ARBA00000085"/>
    </source>
</evidence>
<feature type="transmembrane region" description="Helical" evidence="7">
    <location>
        <begin position="170"/>
        <end position="192"/>
    </location>
</feature>